<dbReference type="EMBL" id="JACVVX010000001">
    <property type="protein sequence ID" value="MBD0414202.1"/>
    <property type="molecule type" value="Genomic_DNA"/>
</dbReference>
<name>A0A8J6PMA1_9HYPH</name>
<keyword evidence="3" id="KW-1185">Reference proteome</keyword>
<dbReference type="RefSeq" id="WP_188163572.1">
    <property type="nucleotide sequence ID" value="NZ_JACVVX010000001.1"/>
</dbReference>
<feature type="transmembrane region" description="Helical" evidence="1">
    <location>
        <begin position="113"/>
        <end position="136"/>
    </location>
</feature>
<organism evidence="2 3">
    <name type="scientific">Oryzicola mucosus</name>
    <dbReference type="NCBI Taxonomy" id="2767425"/>
    <lineage>
        <taxon>Bacteria</taxon>
        <taxon>Pseudomonadati</taxon>
        <taxon>Pseudomonadota</taxon>
        <taxon>Alphaproteobacteria</taxon>
        <taxon>Hyphomicrobiales</taxon>
        <taxon>Phyllobacteriaceae</taxon>
        <taxon>Oryzicola</taxon>
    </lineage>
</organism>
<dbReference type="Proteomes" id="UP000643405">
    <property type="component" value="Unassembled WGS sequence"/>
</dbReference>
<accession>A0A8J6PMA1</accession>
<protein>
    <submittedName>
        <fullName evidence="2">Glycosyltransferase family 39 protein</fullName>
    </submittedName>
</protein>
<proteinExistence type="predicted"/>
<feature type="transmembrane region" description="Helical" evidence="1">
    <location>
        <begin position="344"/>
        <end position="364"/>
    </location>
</feature>
<evidence type="ECO:0000313" key="3">
    <source>
        <dbReference type="Proteomes" id="UP000643405"/>
    </source>
</evidence>
<keyword evidence="1" id="KW-0812">Transmembrane</keyword>
<keyword evidence="1" id="KW-1133">Transmembrane helix</keyword>
<gene>
    <name evidence="2" type="ORF">ICI42_06000</name>
</gene>
<feature type="transmembrane region" description="Helical" evidence="1">
    <location>
        <begin position="256"/>
        <end position="274"/>
    </location>
</feature>
<feature type="transmembrane region" description="Helical" evidence="1">
    <location>
        <begin position="436"/>
        <end position="457"/>
    </location>
</feature>
<feature type="transmembrane region" description="Helical" evidence="1">
    <location>
        <begin position="142"/>
        <end position="159"/>
    </location>
</feature>
<evidence type="ECO:0000256" key="1">
    <source>
        <dbReference type="SAM" id="Phobius"/>
    </source>
</evidence>
<feature type="transmembrane region" description="Helical" evidence="1">
    <location>
        <begin position="201"/>
        <end position="227"/>
    </location>
</feature>
<reference evidence="2" key="1">
    <citation type="submission" date="2020-09" db="EMBL/GenBank/DDBJ databases">
        <title>Genome seq and assembly of Tianweitania sp.</title>
        <authorList>
            <person name="Chhetri G."/>
        </authorList>
    </citation>
    <scope>NUCLEOTIDE SEQUENCE</scope>
    <source>
        <strain evidence="2">Rool2</strain>
    </source>
</reference>
<keyword evidence="1" id="KW-0472">Membrane</keyword>
<evidence type="ECO:0000313" key="2">
    <source>
        <dbReference type="EMBL" id="MBD0414202.1"/>
    </source>
</evidence>
<feature type="transmembrane region" description="Helical" evidence="1">
    <location>
        <begin position="410"/>
        <end position="429"/>
    </location>
</feature>
<feature type="transmembrane region" description="Helical" evidence="1">
    <location>
        <begin position="373"/>
        <end position="390"/>
    </location>
</feature>
<comment type="caution">
    <text evidence="2">The sequence shown here is derived from an EMBL/GenBank/DDBJ whole genome shotgun (WGS) entry which is preliminary data.</text>
</comment>
<dbReference type="AlphaFoldDB" id="A0A8J6PMA1"/>
<sequence>MTFFQKGLLGAILLFSALLVDIYSAMTPVGKSPDERHHFAYAYGIYEQGLTPFFDRKAILTDGKDPNHLRHPPGYYFILASAMALLDIDKDFSGNGLSSTQYSGSLKNAAIQPLRAISLALYAVHLLGLYLLVNYLVRRKLVSGWAAVAATALVVFIPSRMHLAGAVNNDTLAMAVWPFLALYGTKTLLEPSLATLLKFAIAATVAALTKLTLAIVVLPFAGAIMLFQLLRFDPLGFQPQLRFWWYEIRRSRLREAGLFAVFAVLFVFAAAYYGNTYAKFGSVNPTYTQIYNLPDEDNKFRVERTKERSWGAIAEDVVVSSWRTTTGAFGHEHLYVDANVTTELVLVTLAFLLALGAVVLSWIYRKNSDLRRLLIPLVYLAVPPLFWLIWINWNVGNYALNGRLGTQGRYTIGALEVGILGVFLAWGALQASGVGRLRLIGTVGASAVFIMLAPVFIKPLFYARMNEHLYFAANMPSLVAKNLASDGFSKITLKAAEPSGFVKTGYMESSRRTLHKDYFILSPNQARVIGAVPKIDTAKFKGLEVAVWARAGSRPSELQLSLRDIAGTTEPASEVLKLSGHISVTSHCFSIPQPELAISIRRVDPDYSLLTRLFKNDNPPILLGAYAKPVAECK</sequence>